<dbReference type="InterPro" id="IPR003265">
    <property type="entry name" value="HhH-GPD_domain"/>
</dbReference>
<dbReference type="InterPro" id="IPR023170">
    <property type="entry name" value="HhH_base_excis_C"/>
</dbReference>
<proteinExistence type="predicted"/>
<dbReference type="GO" id="GO:0003824">
    <property type="term" value="F:catalytic activity"/>
    <property type="evidence" value="ECO:0007669"/>
    <property type="project" value="InterPro"/>
</dbReference>
<evidence type="ECO:0000256" key="1">
    <source>
        <dbReference type="ARBA" id="ARBA00022485"/>
    </source>
</evidence>
<dbReference type="GO" id="GO:0051539">
    <property type="term" value="F:4 iron, 4 sulfur cluster binding"/>
    <property type="evidence" value="ECO:0007669"/>
    <property type="project" value="UniProtKB-KW"/>
</dbReference>
<dbReference type="AlphaFoldDB" id="A0A0S4FNE9"/>
<keyword evidence="1" id="KW-0004">4Fe-4S</keyword>
<dbReference type="Pfam" id="PF00730">
    <property type="entry name" value="HhH-GPD"/>
    <property type="match status" value="1"/>
</dbReference>
<organism evidence="6 7">
    <name type="scientific">Methanobacterium formicicum</name>
    <dbReference type="NCBI Taxonomy" id="2162"/>
    <lineage>
        <taxon>Archaea</taxon>
        <taxon>Methanobacteriati</taxon>
        <taxon>Methanobacteriota</taxon>
        <taxon>Methanomada group</taxon>
        <taxon>Methanobacteria</taxon>
        <taxon>Methanobacteriales</taxon>
        <taxon>Methanobacteriaceae</taxon>
        <taxon>Methanobacterium</taxon>
    </lineage>
</organism>
<keyword evidence="4" id="KW-0411">Iron-sulfur</keyword>
<evidence type="ECO:0000256" key="3">
    <source>
        <dbReference type="ARBA" id="ARBA00023004"/>
    </source>
</evidence>
<dbReference type="GO" id="GO:0006284">
    <property type="term" value="P:base-excision repair"/>
    <property type="evidence" value="ECO:0007669"/>
    <property type="project" value="InterPro"/>
</dbReference>
<sequence>MNQNVKSRIIKSNDQLAIILNRVLSMKRSLFGKIYEKLYHLYGPQGWWPLMDLETENPDKTGATKGYHPLNYDLPQTRKQQYEIILGAILTQNTAWTSAEKALGNLKKLNVLDPDKLLSLDDDTLKEAVRPAGFLNQKSMYLLNITRFFLALDGEIPTRKEILRVKGVGNETADSILLYAYKQPEFVIDTYTKRIFSHLGVVEDKISYMSLKKLFQDNLSPNVQVYQEYHALIVEHAKRYYQKKPYGIECPLKELI</sequence>
<keyword evidence="3" id="KW-0408">Iron</keyword>
<dbReference type="PATRIC" id="fig|2162.10.peg.943"/>
<evidence type="ECO:0000256" key="4">
    <source>
        <dbReference type="ARBA" id="ARBA00023014"/>
    </source>
</evidence>
<keyword evidence="2" id="KW-0479">Metal-binding</keyword>
<evidence type="ECO:0000313" key="6">
    <source>
        <dbReference type="EMBL" id="CEL24538.1"/>
    </source>
</evidence>
<keyword evidence="7" id="KW-1185">Reference proteome</keyword>
<dbReference type="EMBL" id="LN734822">
    <property type="protein sequence ID" value="CEL24538.1"/>
    <property type="molecule type" value="Genomic_DNA"/>
</dbReference>
<dbReference type="GO" id="GO:0046872">
    <property type="term" value="F:metal ion binding"/>
    <property type="evidence" value="ECO:0007669"/>
    <property type="project" value="UniProtKB-KW"/>
</dbReference>
<dbReference type="Proteomes" id="UP000062768">
    <property type="component" value="Chromosome I"/>
</dbReference>
<dbReference type="PANTHER" id="PTHR10359:SF19">
    <property type="entry name" value="DNA REPAIR GLYCOSYLASE MJ1434-RELATED"/>
    <property type="match status" value="1"/>
</dbReference>
<evidence type="ECO:0000256" key="2">
    <source>
        <dbReference type="ARBA" id="ARBA00022723"/>
    </source>
</evidence>
<dbReference type="SMART" id="SM00478">
    <property type="entry name" value="ENDO3c"/>
    <property type="match status" value="1"/>
</dbReference>
<reference evidence="6" key="1">
    <citation type="submission" date="2014-09" db="EMBL/GenBank/DDBJ databases">
        <authorList>
            <person name="Wibberg D."/>
        </authorList>
    </citation>
    <scope>NUCLEOTIDE SEQUENCE [LARGE SCALE GENOMIC DNA]</scope>
    <source>
        <strain evidence="6">Mb9</strain>
    </source>
</reference>
<feature type="domain" description="HhH-GPD" evidence="5">
    <location>
        <begin position="90"/>
        <end position="239"/>
    </location>
</feature>
<protein>
    <submittedName>
        <fullName evidence="6">HhH-GPD family protein</fullName>
    </submittedName>
</protein>
<gene>
    <name evidence="6" type="ORF">MB9_0897</name>
</gene>
<dbReference type="CDD" id="cd00056">
    <property type="entry name" value="ENDO3c"/>
    <property type="match status" value="1"/>
</dbReference>
<evidence type="ECO:0000259" key="5">
    <source>
        <dbReference type="SMART" id="SM00478"/>
    </source>
</evidence>
<dbReference type="Gene3D" id="1.10.1670.10">
    <property type="entry name" value="Helix-hairpin-Helix base-excision DNA repair enzymes (C-terminal)"/>
    <property type="match status" value="1"/>
</dbReference>
<accession>A0A0S4FNE9</accession>
<dbReference type="PANTHER" id="PTHR10359">
    <property type="entry name" value="A/G-SPECIFIC ADENINE GLYCOSYLASE/ENDONUCLEASE III"/>
    <property type="match status" value="1"/>
</dbReference>
<dbReference type="InterPro" id="IPR011257">
    <property type="entry name" value="DNA_glycosylase"/>
</dbReference>
<dbReference type="SUPFAM" id="SSF48150">
    <property type="entry name" value="DNA-glycosylase"/>
    <property type="match status" value="1"/>
</dbReference>
<dbReference type="Gene3D" id="1.10.340.30">
    <property type="entry name" value="Hypothetical protein, domain 2"/>
    <property type="match status" value="1"/>
</dbReference>
<evidence type="ECO:0000313" key="7">
    <source>
        <dbReference type="Proteomes" id="UP000062768"/>
    </source>
</evidence>
<name>A0A0S4FNE9_METFO</name>